<gene>
    <name evidence="4 7" type="primary">truA</name>
    <name evidence="7" type="ORF">HMPREF0762_00847</name>
</gene>
<proteinExistence type="inferred from homology"/>
<dbReference type="EMBL" id="ACUX02000006">
    <property type="protein sequence ID" value="EEZ61509.1"/>
    <property type="molecule type" value="Genomic_DNA"/>
</dbReference>
<evidence type="ECO:0000313" key="7">
    <source>
        <dbReference type="EMBL" id="EEZ61509.1"/>
    </source>
</evidence>
<dbReference type="Proteomes" id="UP000006001">
    <property type="component" value="Unassembled WGS sequence"/>
</dbReference>
<dbReference type="InterPro" id="IPR020095">
    <property type="entry name" value="PsdUridine_synth_TruA_C"/>
</dbReference>
<dbReference type="Pfam" id="PF01416">
    <property type="entry name" value="PseudoU_synth_1"/>
    <property type="match status" value="2"/>
</dbReference>
<comment type="subunit">
    <text evidence="4">Homodimer.</text>
</comment>
<comment type="function">
    <text evidence="4">Formation of pseudouridine at positions 38, 39 and 40 in the anticodon stem and loop of transfer RNAs.</text>
</comment>
<dbReference type="InterPro" id="IPR020103">
    <property type="entry name" value="PsdUridine_synth_cat_dom_sf"/>
</dbReference>
<dbReference type="HOGENOM" id="CLU_014673_0_2_11"/>
<dbReference type="InterPro" id="IPR020094">
    <property type="entry name" value="TruA/RsuA/RluB/E/F_N"/>
</dbReference>
<organism evidence="7 8">
    <name type="scientific">Slackia exigua (strain ATCC 700122 / DSM 15923 / CIP 105133 / JCM 11022 / KCTC 5966 / S-7)</name>
    <dbReference type="NCBI Taxonomy" id="649764"/>
    <lineage>
        <taxon>Bacteria</taxon>
        <taxon>Bacillati</taxon>
        <taxon>Actinomycetota</taxon>
        <taxon>Coriobacteriia</taxon>
        <taxon>Eggerthellales</taxon>
        <taxon>Eggerthellaceae</taxon>
        <taxon>Slackia</taxon>
    </lineage>
</organism>
<dbReference type="PANTHER" id="PTHR11142">
    <property type="entry name" value="PSEUDOURIDYLATE SYNTHASE"/>
    <property type="match status" value="1"/>
</dbReference>
<dbReference type="GO" id="GO:0031119">
    <property type="term" value="P:tRNA pseudouridine synthesis"/>
    <property type="evidence" value="ECO:0007669"/>
    <property type="project" value="UniProtKB-UniRule"/>
</dbReference>
<evidence type="ECO:0000256" key="1">
    <source>
        <dbReference type="ARBA" id="ARBA00009375"/>
    </source>
</evidence>
<dbReference type="HAMAP" id="MF_00171">
    <property type="entry name" value="TruA"/>
    <property type="match status" value="1"/>
</dbReference>
<dbReference type="AlphaFoldDB" id="D0WG96"/>
<sequence>MEEPAGAEEIGVVEQVSVHRADEGHTYGARDGFVACAGIAHAVGVTDVARDGCAAGAVFSAAEALETSRLSRCVALGVAYDGAPFAGFARQAESHVTTVQGELERVLSVLYRRAVDTVCAGRTDAGVHALGQVVSFDLTEEEFASRPLRTLMKSMNALVDERITVTCAEERPAGFSARFDATSREYRYFIATGNARPVLIARSVWHLRGAPLDVDAMNTAARFLVGEHDFKSFCVASSALHLEGEGRSTCRRVIEADVRSTHVMGTPVVEVRIVGNAFLHSMIRIIVGTLVAVGQGRRDASWVADVLAARDRTAAGETAPACGLTFWSVRY</sequence>
<feature type="domain" description="Pseudouridine synthase I TruA alpha/beta" evidence="6">
    <location>
        <begin position="79"/>
        <end position="180"/>
    </location>
</feature>
<evidence type="ECO:0000259" key="6">
    <source>
        <dbReference type="Pfam" id="PF01416"/>
    </source>
</evidence>
<dbReference type="GO" id="GO:0003723">
    <property type="term" value="F:RNA binding"/>
    <property type="evidence" value="ECO:0007669"/>
    <property type="project" value="InterPro"/>
</dbReference>
<dbReference type="PANTHER" id="PTHR11142:SF0">
    <property type="entry name" value="TRNA PSEUDOURIDINE SYNTHASE-LIKE 1"/>
    <property type="match status" value="1"/>
</dbReference>
<dbReference type="STRING" id="649764.HMPREF0762_00847"/>
<dbReference type="Gene3D" id="3.30.70.580">
    <property type="entry name" value="Pseudouridine synthase I, catalytic domain, N-terminal subdomain"/>
    <property type="match status" value="1"/>
</dbReference>
<comment type="caution">
    <text evidence="4">Lacks conserved residue(s) required for the propagation of feature annotation.</text>
</comment>
<protein>
    <recommendedName>
        <fullName evidence="4">tRNA pseudouridine synthase A</fullName>
        <ecNumber evidence="4">5.4.99.12</ecNumber>
    </recommendedName>
    <alternativeName>
        <fullName evidence="4">tRNA pseudouridine(38-40) synthase</fullName>
    </alternativeName>
    <alternativeName>
        <fullName evidence="4">tRNA pseudouridylate synthase I</fullName>
    </alternativeName>
    <alternativeName>
        <fullName evidence="4">tRNA-uridine isomerase I</fullName>
    </alternativeName>
</protein>
<reference evidence="7" key="1">
    <citation type="submission" date="2009-10" db="EMBL/GenBank/DDBJ databases">
        <authorList>
            <person name="Weinstock G."/>
            <person name="Sodergren E."/>
            <person name="Clifton S."/>
            <person name="Fulton L."/>
            <person name="Fulton B."/>
            <person name="Courtney L."/>
            <person name="Fronick C."/>
            <person name="Harrison M."/>
            <person name="Strong C."/>
            <person name="Farmer C."/>
            <person name="Delahaunty K."/>
            <person name="Markovic C."/>
            <person name="Hall O."/>
            <person name="Minx P."/>
            <person name="Tomlinson C."/>
            <person name="Mitreva M."/>
            <person name="Nelson J."/>
            <person name="Hou S."/>
            <person name="Wollam A."/>
            <person name="Pepin K.H."/>
            <person name="Johnson M."/>
            <person name="Bhonagiri V."/>
            <person name="Nash W.E."/>
            <person name="Warren W."/>
            <person name="Chinwalla A."/>
            <person name="Mardis E.R."/>
            <person name="Wilson R.K."/>
        </authorList>
    </citation>
    <scope>NUCLEOTIDE SEQUENCE [LARGE SCALE GENOMIC DNA]</scope>
    <source>
        <strain evidence="7">ATCC 700122</strain>
    </source>
</reference>
<dbReference type="SUPFAM" id="SSF55120">
    <property type="entry name" value="Pseudouridine synthase"/>
    <property type="match status" value="1"/>
</dbReference>
<comment type="similarity">
    <text evidence="1 4 5">Belongs to the tRNA pseudouridine synthase TruA family.</text>
</comment>
<feature type="active site" description="Nucleophile" evidence="4">
    <location>
        <position position="124"/>
    </location>
</feature>
<dbReference type="InterPro" id="IPR001406">
    <property type="entry name" value="PsdUridine_synth_TruA"/>
</dbReference>
<evidence type="ECO:0000313" key="8">
    <source>
        <dbReference type="Proteomes" id="UP000006001"/>
    </source>
</evidence>
<dbReference type="InterPro" id="IPR020097">
    <property type="entry name" value="PsdUridine_synth_TruA_a/b_dom"/>
</dbReference>
<dbReference type="eggNOG" id="COG0101">
    <property type="taxonomic scope" value="Bacteria"/>
</dbReference>
<feature type="binding site" evidence="4">
    <location>
        <position position="186"/>
    </location>
    <ligand>
        <name>substrate</name>
    </ligand>
</feature>
<keyword evidence="8" id="KW-1185">Reference proteome</keyword>
<dbReference type="FunFam" id="3.30.70.580:FF:000001">
    <property type="entry name" value="tRNA pseudouridine synthase A"/>
    <property type="match status" value="1"/>
</dbReference>
<evidence type="ECO:0000256" key="3">
    <source>
        <dbReference type="ARBA" id="ARBA00023235"/>
    </source>
</evidence>
<comment type="caution">
    <text evidence="7">The sequence shown here is derived from an EMBL/GenBank/DDBJ whole genome shotgun (WGS) entry which is preliminary data.</text>
</comment>
<dbReference type="GO" id="GO:0160147">
    <property type="term" value="F:tRNA pseudouridine(38-40) synthase activity"/>
    <property type="evidence" value="ECO:0007669"/>
    <property type="project" value="UniProtKB-EC"/>
</dbReference>
<keyword evidence="3 4" id="KW-0413">Isomerase</keyword>
<comment type="catalytic activity">
    <reaction evidence="4 5">
        <text>uridine(38/39/40) in tRNA = pseudouridine(38/39/40) in tRNA</text>
        <dbReference type="Rhea" id="RHEA:22376"/>
        <dbReference type="Rhea" id="RHEA-COMP:10085"/>
        <dbReference type="Rhea" id="RHEA-COMP:10087"/>
        <dbReference type="ChEBI" id="CHEBI:65314"/>
        <dbReference type="ChEBI" id="CHEBI:65315"/>
        <dbReference type="EC" id="5.4.99.12"/>
    </reaction>
</comment>
<evidence type="ECO:0000256" key="5">
    <source>
        <dbReference type="RuleBase" id="RU003792"/>
    </source>
</evidence>
<evidence type="ECO:0000256" key="2">
    <source>
        <dbReference type="ARBA" id="ARBA00022694"/>
    </source>
</evidence>
<accession>D0WG96</accession>
<evidence type="ECO:0000256" key="4">
    <source>
        <dbReference type="HAMAP-Rule" id="MF_00171"/>
    </source>
</evidence>
<keyword evidence="2 4" id="KW-0819">tRNA processing</keyword>
<dbReference type="CDD" id="cd02570">
    <property type="entry name" value="PseudoU_synth_EcTruA"/>
    <property type="match status" value="1"/>
</dbReference>
<dbReference type="EC" id="5.4.99.12" evidence="4"/>
<dbReference type="Gene3D" id="3.30.70.660">
    <property type="entry name" value="Pseudouridine synthase I, catalytic domain, C-terminal subdomain"/>
    <property type="match status" value="1"/>
</dbReference>
<feature type="domain" description="Pseudouridine synthase I TruA alpha/beta" evidence="6">
    <location>
        <begin position="220"/>
        <end position="331"/>
    </location>
</feature>
<dbReference type="NCBIfam" id="TIGR00071">
    <property type="entry name" value="hisT_truA"/>
    <property type="match status" value="1"/>
</dbReference>
<name>D0WG96_SLAES</name>